<dbReference type="AlphaFoldDB" id="A0A0K9YPU7"/>
<keyword evidence="6" id="KW-0418">Kinase</keyword>
<evidence type="ECO:0000256" key="1">
    <source>
        <dbReference type="ARBA" id="ARBA00000085"/>
    </source>
</evidence>
<dbReference type="PANTHER" id="PTHR43047:SF72">
    <property type="entry name" value="OSMOSENSING HISTIDINE PROTEIN KINASE SLN1"/>
    <property type="match status" value="1"/>
</dbReference>
<dbReference type="SMART" id="SM00387">
    <property type="entry name" value="HATPase_c"/>
    <property type="match status" value="2"/>
</dbReference>
<dbReference type="GO" id="GO:0005524">
    <property type="term" value="F:ATP binding"/>
    <property type="evidence" value="ECO:0007669"/>
    <property type="project" value="UniProtKB-KW"/>
</dbReference>
<dbReference type="GO" id="GO:0009927">
    <property type="term" value="F:histidine phosphotransfer kinase activity"/>
    <property type="evidence" value="ECO:0007669"/>
    <property type="project" value="TreeGrafter"/>
</dbReference>
<dbReference type="SMART" id="SM00448">
    <property type="entry name" value="REC"/>
    <property type="match status" value="1"/>
</dbReference>
<dbReference type="SUPFAM" id="SSF49785">
    <property type="entry name" value="Galactose-binding domain-like"/>
    <property type="match status" value="1"/>
</dbReference>
<dbReference type="PANTHER" id="PTHR43047">
    <property type="entry name" value="TWO-COMPONENT HISTIDINE PROTEIN KINASE"/>
    <property type="match status" value="1"/>
</dbReference>
<feature type="transmembrane region" description="Helical" evidence="10">
    <location>
        <begin position="315"/>
        <end position="337"/>
    </location>
</feature>
<dbReference type="Proteomes" id="UP000036834">
    <property type="component" value="Unassembled WGS sequence"/>
</dbReference>
<feature type="transmembrane region" description="Helical" evidence="10">
    <location>
        <begin position="250"/>
        <end position="267"/>
    </location>
</feature>
<feature type="domain" description="Response regulatory" evidence="12">
    <location>
        <begin position="711"/>
        <end position="827"/>
    </location>
</feature>
<dbReference type="EC" id="2.7.13.3" evidence="2"/>
<dbReference type="InterPro" id="IPR036097">
    <property type="entry name" value="HisK_dim/P_sf"/>
</dbReference>
<dbReference type="InterPro" id="IPR036890">
    <property type="entry name" value="HATPase_C_sf"/>
</dbReference>
<dbReference type="PROSITE" id="PS50110">
    <property type="entry name" value="RESPONSE_REGULATORY"/>
    <property type="match status" value="1"/>
</dbReference>
<keyword evidence="8" id="KW-0902">Two-component regulatory system</keyword>
<feature type="transmembrane region" description="Helical" evidence="10">
    <location>
        <begin position="371"/>
        <end position="392"/>
    </location>
</feature>
<gene>
    <name evidence="13" type="ORF">ADS79_17635</name>
</gene>
<evidence type="ECO:0000259" key="11">
    <source>
        <dbReference type="PROSITE" id="PS50109"/>
    </source>
</evidence>
<dbReference type="Pfam" id="PF06580">
    <property type="entry name" value="His_kinase"/>
    <property type="match status" value="1"/>
</dbReference>
<name>A0A0K9YPU7_9BACL</name>
<dbReference type="Pfam" id="PF00072">
    <property type="entry name" value="Response_reg"/>
    <property type="match status" value="1"/>
</dbReference>
<keyword evidence="3 9" id="KW-0597">Phosphoprotein</keyword>
<evidence type="ECO:0000256" key="7">
    <source>
        <dbReference type="ARBA" id="ARBA00022840"/>
    </source>
</evidence>
<sequence>MLHNNGEKRLAKWSIFLGLSLFILILTGARFMWSASFSYANDTKAIGGVLDLRDWNPELESIVLLNGEWDFYPQQWLIGEQSNQQSQEEKAVSILVPGSWNQALQPRNDTPYGFGSYRLKILIDPANEQNYSLRFTSIRSASTVYVDGVMLGKSGQTGENGLPYAAENRPYTATFSSKGKNVVELVVQVENHIDSRSNGIAQPIKIGTKEAIEKDRWLSLTMQQLVTIIFFVLAVYALILNVVGNKDKRLLWFALLAVSILVAILVGSEEKLWQELFFFPYVVRFRLTYLALIGIASGLMGCVREPIQRTWPKWYPFLKIACLVSVVLALFLPGAAIMSLLPFFVAVMDSLIFISIVSIIRVFLKDWKENIFIMLSLIALASQMVWWTFTFATEVEMPYYPFDLIVAVICFSSFWLKQYFKVYADMEKLTDQLQRADRQKDEFLANTSHELRNPLHSILNMTQSILERESMVLTEDSRKNLDTVLSVGRRMSLMLRDLLDVKKLQESPPRLELQNVSLHPIANGVMDMLHFMTAGKSLRLINEIPEHFPHVLADENRVTQILFNLLHNAVKYTNEGKIVVRSEVRNKYAHIFVTDTGIGMDEETKHRALEPYVQGEYGKTMAEGGFGLGLSICKQLVELHGGELYFRSVPTQGSEFVFTLPIFDMAATNSTGLPEERAARMESVEALVAVTSTLYAIPLEKPVQQLVGRPRILIVDDDPVNLKVLETILTGEQYEMTSVVSGKQALSILDTKEWDLVITDVMMPQMSGYELTRRIRERFTLTELPVLLLTARSHPQDIENGFLSGANDYVTKPVEALEIRSRVRALTEVKKSAQERLQMEAAWLQAQIQPHFLFNTLSAIAALSEINLERMRTLLEVFNHFLQSKFKLHDHNQLVSIEDELDLVRSYLFIEQERFEERLHVIWEVEGSTDVKIPMLTIQPLVENAVNHGLMKRVDGGTIRIRIENKESHVEVYIEDDGIGMEEDKLTTLLEKTSGNSGVGLRNTDQRLKRCYGHGLLIQSKLGQGTIVSFRVDK</sequence>
<dbReference type="InterPro" id="IPR005467">
    <property type="entry name" value="His_kinase_dom"/>
</dbReference>
<dbReference type="EMBL" id="LGIQ01000009">
    <property type="protein sequence ID" value="KNB70701.1"/>
    <property type="molecule type" value="Genomic_DNA"/>
</dbReference>
<evidence type="ECO:0000256" key="4">
    <source>
        <dbReference type="ARBA" id="ARBA00022679"/>
    </source>
</evidence>
<dbReference type="InterPro" id="IPR003661">
    <property type="entry name" value="HisK_dim/P_dom"/>
</dbReference>
<evidence type="ECO:0000313" key="14">
    <source>
        <dbReference type="Proteomes" id="UP000036834"/>
    </source>
</evidence>
<dbReference type="InterPro" id="IPR001789">
    <property type="entry name" value="Sig_transdc_resp-reg_receiver"/>
</dbReference>
<evidence type="ECO:0000256" key="10">
    <source>
        <dbReference type="SAM" id="Phobius"/>
    </source>
</evidence>
<feature type="transmembrane region" description="Helical" evidence="10">
    <location>
        <begin position="287"/>
        <end position="303"/>
    </location>
</feature>
<feature type="transmembrane region" description="Helical" evidence="10">
    <location>
        <begin position="225"/>
        <end position="243"/>
    </location>
</feature>
<accession>A0A0K9YPU7</accession>
<proteinExistence type="predicted"/>
<dbReference type="STRING" id="54915.ADS79_17635"/>
<dbReference type="OrthoDB" id="9809348at2"/>
<dbReference type="Gene3D" id="1.10.287.130">
    <property type="match status" value="1"/>
</dbReference>
<dbReference type="InterPro" id="IPR003594">
    <property type="entry name" value="HATPase_dom"/>
</dbReference>
<keyword evidence="10" id="KW-0472">Membrane</keyword>
<keyword evidence="7" id="KW-0067">ATP-binding</keyword>
<dbReference type="CDD" id="cd17574">
    <property type="entry name" value="REC_OmpR"/>
    <property type="match status" value="1"/>
</dbReference>
<feature type="modified residue" description="4-aspartylphosphate" evidence="9">
    <location>
        <position position="760"/>
    </location>
</feature>
<keyword evidence="5" id="KW-0547">Nucleotide-binding</keyword>
<evidence type="ECO:0000256" key="9">
    <source>
        <dbReference type="PROSITE-ProRule" id="PRU00169"/>
    </source>
</evidence>
<dbReference type="Gene3D" id="3.30.565.10">
    <property type="entry name" value="Histidine kinase-like ATPase, C-terminal domain"/>
    <property type="match status" value="2"/>
</dbReference>
<dbReference type="PRINTS" id="PR00344">
    <property type="entry name" value="BCTRLSENSOR"/>
</dbReference>
<reference evidence="14" key="1">
    <citation type="submission" date="2015-07" db="EMBL/GenBank/DDBJ databases">
        <title>Genome sequencing project for genomic taxonomy and phylogenomics of Bacillus-like bacteria.</title>
        <authorList>
            <person name="Liu B."/>
            <person name="Wang J."/>
            <person name="Zhu Y."/>
            <person name="Liu G."/>
            <person name="Chen Q."/>
            <person name="Chen Z."/>
            <person name="Lan J."/>
            <person name="Che J."/>
            <person name="Ge C."/>
            <person name="Shi H."/>
            <person name="Pan Z."/>
            <person name="Liu X."/>
        </authorList>
    </citation>
    <scope>NUCLEOTIDE SEQUENCE [LARGE SCALE GENOMIC DNA]</scope>
    <source>
        <strain evidence="14">DSM 9887</strain>
    </source>
</reference>
<evidence type="ECO:0000256" key="8">
    <source>
        <dbReference type="ARBA" id="ARBA00023012"/>
    </source>
</evidence>
<feature type="domain" description="Histidine kinase" evidence="11">
    <location>
        <begin position="938"/>
        <end position="1034"/>
    </location>
</feature>
<comment type="catalytic activity">
    <reaction evidence="1">
        <text>ATP + protein L-histidine = ADP + protein N-phospho-L-histidine.</text>
        <dbReference type="EC" id="2.7.13.3"/>
    </reaction>
</comment>
<comment type="caution">
    <text evidence="13">The sequence shown here is derived from an EMBL/GenBank/DDBJ whole genome shotgun (WGS) entry which is preliminary data.</text>
</comment>
<feature type="transmembrane region" description="Helical" evidence="10">
    <location>
        <begin position="12"/>
        <end position="33"/>
    </location>
</feature>
<protein>
    <recommendedName>
        <fullName evidence="2">histidine kinase</fullName>
        <ecNumber evidence="2">2.7.13.3</ecNumber>
    </recommendedName>
</protein>
<feature type="domain" description="Histidine kinase" evidence="11">
    <location>
        <begin position="446"/>
        <end position="664"/>
    </location>
</feature>
<dbReference type="InterPro" id="IPR011006">
    <property type="entry name" value="CheY-like_superfamily"/>
</dbReference>
<dbReference type="SUPFAM" id="SSF55874">
    <property type="entry name" value="ATPase domain of HSP90 chaperone/DNA topoisomerase II/histidine kinase"/>
    <property type="match status" value="2"/>
</dbReference>
<evidence type="ECO:0000256" key="2">
    <source>
        <dbReference type="ARBA" id="ARBA00012438"/>
    </source>
</evidence>
<dbReference type="InterPro" id="IPR004358">
    <property type="entry name" value="Sig_transdc_His_kin-like_C"/>
</dbReference>
<dbReference type="Pfam" id="PF02518">
    <property type="entry name" value="HATPase_c"/>
    <property type="match status" value="2"/>
</dbReference>
<keyword evidence="10" id="KW-0812">Transmembrane</keyword>
<dbReference type="SMART" id="SM00388">
    <property type="entry name" value="HisKA"/>
    <property type="match status" value="1"/>
</dbReference>
<dbReference type="SUPFAM" id="SSF47384">
    <property type="entry name" value="Homodimeric domain of signal transducing histidine kinase"/>
    <property type="match status" value="1"/>
</dbReference>
<dbReference type="InterPro" id="IPR010559">
    <property type="entry name" value="Sig_transdc_His_kin_internal"/>
</dbReference>
<dbReference type="GO" id="GO:0005886">
    <property type="term" value="C:plasma membrane"/>
    <property type="evidence" value="ECO:0007669"/>
    <property type="project" value="TreeGrafter"/>
</dbReference>
<dbReference type="CDD" id="cd00082">
    <property type="entry name" value="HisKA"/>
    <property type="match status" value="1"/>
</dbReference>
<evidence type="ECO:0000256" key="6">
    <source>
        <dbReference type="ARBA" id="ARBA00022777"/>
    </source>
</evidence>
<keyword evidence="10" id="KW-1133">Transmembrane helix</keyword>
<dbReference type="SUPFAM" id="SSF52172">
    <property type="entry name" value="CheY-like"/>
    <property type="match status" value="1"/>
</dbReference>
<dbReference type="PROSITE" id="PS50109">
    <property type="entry name" value="HIS_KIN"/>
    <property type="match status" value="2"/>
</dbReference>
<dbReference type="Gene3D" id="2.60.120.260">
    <property type="entry name" value="Galactose-binding domain-like"/>
    <property type="match status" value="1"/>
</dbReference>
<evidence type="ECO:0000256" key="5">
    <source>
        <dbReference type="ARBA" id="ARBA00022741"/>
    </source>
</evidence>
<dbReference type="Gene3D" id="3.40.50.2300">
    <property type="match status" value="1"/>
</dbReference>
<organism evidence="13 14">
    <name type="scientific">Brevibacillus reuszeri</name>
    <dbReference type="NCBI Taxonomy" id="54915"/>
    <lineage>
        <taxon>Bacteria</taxon>
        <taxon>Bacillati</taxon>
        <taxon>Bacillota</taxon>
        <taxon>Bacilli</taxon>
        <taxon>Bacillales</taxon>
        <taxon>Paenibacillaceae</taxon>
        <taxon>Brevibacillus</taxon>
    </lineage>
</organism>
<dbReference type="GO" id="GO:0000155">
    <property type="term" value="F:phosphorelay sensor kinase activity"/>
    <property type="evidence" value="ECO:0007669"/>
    <property type="project" value="InterPro"/>
</dbReference>
<evidence type="ECO:0000256" key="3">
    <source>
        <dbReference type="ARBA" id="ARBA00022553"/>
    </source>
</evidence>
<keyword evidence="4" id="KW-0808">Transferase</keyword>
<evidence type="ECO:0000259" key="12">
    <source>
        <dbReference type="PROSITE" id="PS50110"/>
    </source>
</evidence>
<dbReference type="PATRIC" id="fig|54915.3.peg.2602"/>
<dbReference type="InterPro" id="IPR008979">
    <property type="entry name" value="Galactose-bd-like_sf"/>
</dbReference>
<evidence type="ECO:0000313" key="13">
    <source>
        <dbReference type="EMBL" id="KNB70701.1"/>
    </source>
</evidence>
<feature type="transmembrane region" description="Helical" evidence="10">
    <location>
        <begin position="343"/>
        <end position="364"/>
    </location>
</feature>
<dbReference type="Pfam" id="PF00512">
    <property type="entry name" value="HisKA"/>
    <property type="match status" value="1"/>
</dbReference>